<organism evidence="8 9">
    <name type="scientific">Anaeramoeba flamelloides</name>
    <dbReference type="NCBI Taxonomy" id="1746091"/>
    <lineage>
        <taxon>Eukaryota</taxon>
        <taxon>Metamonada</taxon>
        <taxon>Anaeramoebidae</taxon>
        <taxon>Anaeramoeba</taxon>
    </lineage>
</organism>
<comment type="subcellular location">
    <subcellularLocation>
        <location evidence="1">Membrane</location>
        <topology evidence="1">Multi-pass membrane protein</topology>
    </subcellularLocation>
</comment>
<feature type="domain" description="Wntless-like transmembrane" evidence="7">
    <location>
        <begin position="127"/>
        <end position="365"/>
    </location>
</feature>
<feature type="transmembrane region" description="Helical" evidence="6">
    <location>
        <begin position="132"/>
        <end position="150"/>
    </location>
</feature>
<sequence length="431" mass="50982">MVFNWRDDTEYYATVHDLNRLNEFLYIDVHFSSLLSVGVKTEVDFILKLTATNDYDLPKNKWTELSSSTHTRTVTCEKESNCSRHTLVYEPYLNYQNYRLDLQVDPKTTREFITNIYIDVFFVRRGMTMFELFFRYVFVMLNIICFTYFVKRVRGYGFRTFDFEQKWVACLLLLLLLFNNPLWPILLLSSSGFVVFLDAFVTTIFFLGIWGFWLCLIDGYRYRPEERTIKKFYLPKFIPLFLLWLFFFIIYIWGQMHEKNDSQYETTNDIPGFITLEIIMFLIFLFYILWVIYASIRVFIEIKEKPDQKKRFYTFFIISAITFILTILVVSGGFVNSLRNTSLEFLATYVIYNSYLLSYSVALLPASKPTDKFSHTELDEDTTDLEESLNKGSENSDGVALHTHNYMKSEEESEKSSEKNSNSSSSSNETD</sequence>
<evidence type="ECO:0000256" key="6">
    <source>
        <dbReference type="SAM" id="Phobius"/>
    </source>
</evidence>
<protein>
    <submittedName>
        <fullName evidence="8">Transmembrane protein</fullName>
    </submittedName>
</protein>
<evidence type="ECO:0000256" key="5">
    <source>
        <dbReference type="SAM" id="MobiDB-lite"/>
    </source>
</evidence>
<feature type="transmembrane region" description="Helical" evidence="6">
    <location>
        <begin position="193"/>
        <end position="216"/>
    </location>
</feature>
<dbReference type="PANTHER" id="PTHR31918:SF1">
    <property type="entry name" value="TRANSMEMBRANE PROTEIN 181"/>
    <property type="match status" value="1"/>
</dbReference>
<dbReference type="Pfam" id="PF06664">
    <property type="entry name" value="WLS-like_TM"/>
    <property type="match status" value="1"/>
</dbReference>
<keyword evidence="4 6" id="KW-0472">Membrane</keyword>
<evidence type="ECO:0000313" key="9">
    <source>
        <dbReference type="Proteomes" id="UP001150062"/>
    </source>
</evidence>
<feature type="transmembrane region" description="Helical" evidence="6">
    <location>
        <begin position="346"/>
        <end position="366"/>
    </location>
</feature>
<keyword evidence="9" id="KW-1185">Reference proteome</keyword>
<keyword evidence="2 6" id="KW-0812">Transmembrane</keyword>
<feature type="transmembrane region" description="Helical" evidence="6">
    <location>
        <begin position="274"/>
        <end position="300"/>
    </location>
</feature>
<accession>A0ABQ8XIK0</accession>
<feature type="transmembrane region" description="Helical" evidence="6">
    <location>
        <begin position="170"/>
        <end position="187"/>
    </location>
</feature>
<evidence type="ECO:0000256" key="2">
    <source>
        <dbReference type="ARBA" id="ARBA00022692"/>
    </source>
</evidence>
<gene>
    <name evidence="8" type="ORF">M0813_06219</name>
</gene>
<dbReference type="InterPro" id="IPR047843">
    <property type="entry name" value="WLS-like_TM"/>
</dbReference>
<reference evidence="8" key="1">
    <citation type="submission" date="2022-08" db="EMBL/GenBank/DDBJ databases">
        <title>Novel sulfate-reducing endosymbionts in the free-living metamonad Anaeramoeba.</title>
        <authorList>
            <person name="Jerlstrom-Hultqvist J."/>
            <person name="Cepicka I."/>
            <person name="Gallot-Lavallee L."/>
            <person name="Salas-Leiva D."/>
            <person name="Curtis B.A."/>
            <person name="Zahonova K."/>
            <person name="Pipaliya S."/>
            <person name="Dacks J."/>
            <person name="Roger A.J."/>
        </authorList>
    </citation>
    <scope>NUCLEOTIDE SEQUENCE</scope>
    <source>
        <strain evidence="8">Schooner1</strain>
    </source>
</reference>
<evidence type="ECO:0000256" key="3">
    <source>
        <dbReference type="ARBA" id="ARBA00022989"/>
    </source>
</evidence>
<proteinExistence type="predicted"/>
<evidence type="ECO:0000313" key="8">
    <source>
        <dbReference type="EMBL" id="KAJ6231119.1"/>
    </source>
</evidence>
<feature type="transmembrane region" description="Helical" evidence="6">
    <location>
        <begin position="237"/>
        <end position="254"/>
    </location>
</feature>
<dbReference type="PANTHER" id="PTHR31918">
    <property type="entry name" value="TRANSMEMBRANE PROTEIN 181"/>
    <property type="match status" value="1"/>
</dbReference>
<dbReference type="InterPro" id="IPR040416">
    <property type="entry name" value="TMEM181"/>
</dbReference>
<comment type="caution">
    <text evidence="8">The sequence shown here is derived from an EMBL/GenBank/DDBJ whole genome shotgun (WGS) entry which is preliminary data.</text>
</comment>
<feature type="transmembrane region" description="Helical" evidence="6">
    <location>
        <begin position="312"/>
        <end position="334"/>
    </location>
</feature>
<evidence type="ECO:0000259" key="7">
    <source>
        <dbReference type="Pfam" id="PF06664"/>
    </source>
</evidence>
<dbReference type="Proteomes" id="UP001150062">
    <property type="component" value="Unassembled WGS sequence"/>
</dbReference>
<name>A0ABQ8XIK0_9EUKA</name>
<feature type="compositionally biased region" description="Low complexity" evidence="5">
    <location>
        <begin position="419"/>
        <end position="431"/>
    </location>
</feature>
<keyword evidence="3 6" id="KW-1133">Transmembrane helix</keyword>
<feature type="region of interest" description="Disordered" evidence="5">
    <location>
        <begin position="379"/>
        <end position="431"/>
    </location>
</feature>
<evidence type="ECO:0000256" key="1">
    <source>
        <dbReference type="ARBA" id="ARBA00004141"/>
    </source>
</evidence>
<evidence type="ECO:0000256" key="4">
    <source>
        <dbReference type="ARBA" id="ARBA00023136"/>
    </source>
</evidence>
<dbReference type="EMBL" id="JAOAOG010000303">
    <property type="protein sequence ID" value="KAJ6231119.1"/>
    <property type="molecule type" value="Genomic_DNA"/>
</dbReference>
<feature type="compositionally biased region" description="Basic and acidic residues" evidence="5">
    <location>
        <begin position="407"/>
        <end position="418"/>
    </location>
</feature>